<evidence type="ECO:0000256" key="2">
    <source>
        <dbReference type="ARBA" id="ARBA00008661"/>
    </source>
</evidence>
<keyword evidence="11" id="KW-1185">Reference proteome</keyword>
<dbReference type="InterPro" id="IPR002659">
    <property type="entry name" value="Glyco_trans_31"/>
</dbReference>
<keyword evidence="4" id="KW-0808">Transferase</keyword>
<evidence type="ECO:0000256" key="5">
    <source>
        <dbReference type="ARBA" id="ARBA00022692"/>
    </source>
</evidence>
<sequence>MNCFFCTMNSRLLKRLLALSILSSLAITVYVSIRKHPVTPYNSMAKTSLAISFVSQKPTMVKPVEQTTRRVDAVEKKPLAVDAVEKKPLAVDTVEKNDEVVDNEKKKPQEVENEKVDNVENKPQEEDNVEKKDEKMDNVENKPQEVDHVEKRDEEVDNEKKKLQKVDNEKKKDQEKDNVEKKPEKVDNVEPKPQEVHNVEPNPQVTQGLDPLRNITKAGKYFFFKVESDEGIKNFSDAITLSPNIKNNFNYSFPLPGKNVCDGEPPYLFLLILSTVKDFEMRAAIRETWLKAAEENKWPRYSITKKIVHVFMLGNSSSYRNETIRSRLFRESQDFKDIILADFQDSYRNLSLKVLGGLSWTLKNCRQAQFVVKVDLDTALNVPQLIAVINNVTESLKTENFVLGRIHRASVVDRYGKWKVEKESYPLWGYPTYMYGHSYVVGRAATSRLVATAERLTVLAPEDAFLTGVVAKKANVTRVAAPSFTIYMRKIYNCELVWGSYVDITEVKSPRLLYRLWADMLNNTCDPHTDFRSLL</sequence>
<comment type="subcellular location">
    <subcellularLocation>
        <location evidence="1">Golgi apparatus membrane</location>
        <topology evidence="1">Single-pass type II membrane protein</topology>
    </subcellularLocation>
</comment>
<dbReference type="Proteomes" id="UP000694888">
    <property type="component" value="Unplaced"/>
</dbReference>
<keyword evidence="6" id="KW-0735">Signal-anchor</keyword>
<keyword evidence="9" id="KW-0472">Membrane</keyword>
<name>A0ABM0K827_APLCA</name>
<evidence type="ECO:0000313" key="12">
    <source>
        <dbReference type="RefSeq" id="XP_005111014.1"/>
    </source>
</evidence>
<evidence type="ECO:0000256" key="7">
    <source>
        <dbReference type="ARBA" id="ARBA00022989"/>
    </source>
</evidence>
<feature type="compositionally biased region" description="Basic and acidic residues" evidence="10">
    <location>
        <begin position="94"/>
        <end position="198"/>
    </location>
</feature>
<dbReference type="RefSeq" id="XP_005111014.1">
    <property type="nucleotide sequence ID" value="XM_005110957.2"/>
</dbReference>
<keyword evidence="7" id="KW-1133">Transmembrane helix</keyword>
<evidence type="ECO:0000313" key="11">
    <source>
        <dbReference type="Proteomes" id="UP000694888"/>
    </source>
</evidence>
<evidence type="ECO:0000256" key="9">
    <source>
        <dbReference type="ARBA" id="ARBA00023136"/>
    </source>
</evidence>
<reference evidence="12" key="1">
    <citation type="submission" date="2025-08" db="UniProtKB">
        <authorList>
            <consortium name="RefSeq"/>
        </authorList>
    </citation>
    <scope>IDENTIFICATION</scope>
</reference>
<keyword evidence="5" id="KW-0812">Transmembrane</keyword>
<dbReference type="PANTHER" id="PTHR11214">
    <property type="entry name" value="BETA-1,3-N-ACETYLGLUCOSAMINYLTRANSFERASE"/>
    <property type="match status" value="1"/>
</dbReference>
<evidence type="ECO:0000256" key="4">
    <source>
        <dbReference type="ARBA" id="ARBA00022679"/>
    </source>
</evidence>
<evidence type="ECO:0000256" key="3">
    <source>
        <dbReference type="ARBA" id="ARBA00022676"/>
    </source>
</evidence>
<keyword evidence="3" id="KW-0328">Glycosyltransferase</keyword>
<comment type="similarity">
    <text evidence="2">Belongs to the glycosyltransferase 31 family.</text>
</comment>
<evidence type="ECO:0000256" key="10">
    <source>
        <dbReference type="SAM" id="MobiDB-lite"/>
    </source>
</evidence>
<evidence type="ECO:0000256" key="8">
    <source>
        <dbReference type="ARBA" id="ARBA00023034"/>
    </source>
</evidence>
<protein>
    <submittedName>
        <fullName evidence="12">Uncharacterized protein LOC101858977</fullName>
    </submittedName>
</protein>
<gene>
    <name evidence="12" type="primary">LOC101858977</name>
</gene>
<dbReference type="PANTHER" id="PTHR11214:SF378">
    <property type="entry name" value="BETA-1,3-GALACTOSYLTRANSFERASE 4"/>
    <property type="match status" value="1"/>
</dbReference>
<accession>A0ABM0K827</accession>
<proteinExistence type="inferred from homology"/>
<dbReference type="Gene3D" id="3.90.550.50">
    <property type="match status" value="1"/>
</dbReference>
<dbReference type="Pfam" id="PF01762">
    <property type="entry name" value="Galactosyl_T"/>
    <property type="match status" value="1"/>
</dbReference>
<evidence type="ECO:0000256" key="1">
    <source>
        <dbReference type="ARBA" id="ARBA00004323"/>
    </source>
</evidence>
<dbReference type="GeneID" id="101858977"/>
<keyword evidence="8" id="KW-0333">Golgi apparatus</keyword>
<evidence type="ECO:0000256" key="6">
    <source>
        <dbReference type="ARBA" id="ARBA00022968"/>
    </source>
</evidence>
<feature type="region of interest" description="Disordered" evidence="10">
    <location>
        <begin position="94"/>
        <end position="210"/>
    </location>
</feature>
<organism evidence="11 12">
    <name type="scientific">Aplysia californica</name>
    <name type="common">California sea hare</name>
    <dbReference type="NCBI Taxonomy" id="6500"/>
    <lineage>
        <taxon>Eukaryota</taxon>
        <taxon>Metazoa</taxon>
        <taxon>Spiralia</taxon>
        <taxon>Lophotrochozoa</taxon>
        <taxon>Mollusca</taxon>
        <taxon>Gastropoda</taxon>
        <taxon>Heterobranchia</taxon>
        <taxon>Euthyneura</taxon>
        <taxon>Tectipleura</taxon>
        <taxon>Aplysiida</taxon>
        <taxon>Aplysioidea</taxon>
        <taxon>Aplysiidae</taxon>
        <taxon>Aplysia</taxon>
    </lineage>
</organism>